<dbReference type="EMBL" id="AP024237">
    <property type="protein sequence ID" value="BCO33823.1"/>
    <property type="molecule type" value="Genomic_DNA"/>
</dbReference>
<evidence type="ECO:0000313" key="10">
    <source>
        <dbReference type="Proteomes" id="UP000595446"/>
    </source>
</evidence>
<name>A0A7R7GPN7_9MYCO</name>
<dbReference type="InterPro" id="IPR043580">
    <property type="entry name" value="CUTINASE_1"/>
</dbReference>
<keyword evidence="3 8" id="KW-0719">Serine esterase</keyword>
<keyword evidence="10" id="KW-1185">Reference proteome</keyword>
<reference evidence="9 10" key="1">
    <citation type="submission" date="2020-12" db="EMBL/GenBank/DDBJ databases">
        <title>Complete genome sequence of Mycobacterium heckeshornense JCM 15655T, closely related to a pathogenic non-tuberculous mycobacterial species Mycobacterium xenopi.</title>
        <authorList>
            <person name="Yoshida M."/>
            <person name="Fukano H."/>
            <person name="Asakura T."/>
            <person name="Suzuki M."/>
            <person name="Hoshino Y."/>
        </authorList>
    </citation>
    <scope>NUCLEOTIDE SEQUENCE [LARGE SCALE GENOMIC DNA]</scope>
    <source>
        <strain evidence="9 10">JCM 15655</strain>
    </source>
</reference>
<keyword evidence="6 8" id="KW-0378">Hydrolase</keyword>
<evidence type="ECO:0000256" key="3">
    <source>
        <dbReference type="ARBA" id="ARBA00022487"/>
    </source>
</evidence>
<evidence type="ECO:0000256" key="6">
    <source>
        <dbReference type="ARBA" id="ARBA00022801"/>
    </source>
</evidence>
<comment type="function">
    <text evidence="8">Catalyzes the hydrolysis of complex carboxylic polyesters found in the cell wall of plants. Degrades cutin, a macromolecule that forms the structure of the plant cuticle.</text>
</comment>
<dbReference type="AlphaFoldDB" id="A0A7R7GPN7"/>
<dbReference type="InterPro" id="IPR000675">
    <property type="entry name" value="Cutinase/axe"/>
</dbReference>
<dbReference type="SMART" id="SM01110">
    <property type="entry name" value="Cutinase"/>
    <property type="match status" value="1"/>
</dbReference>
<keyword evidence="5" id="KW-0732">Signal</keyword>
<gene>
    <name evidence="9" type="ORF">MHEC_02560</name>
</gene>
<dbReference type="Proteomes" id="UP000595446">
    <property type="component" value="Chromosome"/>
</dbReference>
<dbReference type="PROSITE" id="PS00155">
    <property type="entry name" value="CUTINASE_1"/>
    <property type="match status" value="1"/>
</dbReference>
<keyword evidence="7" id="KW-1015">Disulfide bond</keyword>
<accession>A0A7R7GPN7</accession>
<dbReference type="EC" id="3.1.1.-" evidence="8"/>
<dbReference type="InterPro" id="IPR029058">
    <property type="entry name" value="AB_hydrolase_fold"/>
</dbReference>
<dbReference type="PANTHER" id="PTHR33630:SF9">
    <property type="entry name" value="CUTINASE 4"/>
    <property type="match status" value="1"/>
</dbReference>
<evidence type="ECO:0000256" key="8">
    <source>
        <dbReference type="RuleBase" id="RU361263"/>
    </source>
</evidence>
<evidence type="ECO:0000256" key="4">
    <source>
        <dbReference type="ARBA" id="ARBA00022525"/>
    </source>
</evidence>
<dbReference type="SUPFAM" id="SSF53474">
    <property type="entry name" value="alpha/beta-Hydrolases"/>
    <property type="match status" value="1"/>
</dbReference>
<evidence type="ECO:0000256" key="2">
    <source>
        <dbReference type="ARBA" id="ARBA00007534"/>
    </source>
</evidence>
<proteinExistence type="inferred from homology"/>
<sequence>MAYYNAPVTTFAPSLPHPSNSRIRRYPAVTTPPDRHRGCANIRKVSARATAACLVAGAAVIGCGLLNTAIIADADPCPDAEVVFARGTNEPAGVGAVGQAFVDSLRSQAPRRSIGVYPVNYPATDAFVSSSFAGAADARAHVENTVATCPDTRLVLGGYSQGAGVIDMATESMPPRVADHVAAVALFGNPESTFARTLGGGRLPTISPLYRPKTIDLCVPDDPICSEGRNPAAHVAYIQSGMTNQAASFAAGRL</sequence>
<dbReference type="GO" id="GO:0052689">
    <property type="term" value="F:carboxylic ester hydrolase activity"/>
    <property type="evidence" value="ECO:0007669"/>
    <property type="project" value="UniProtKB-KW"/>
</dbReference>
<organism evidence="9 10">
    <name type="scientific">Mycobacterium heckeshornense</name>
    <dbReference type="NCBI Taxonomy" id="110505"/>
    <lineage>
        <taxon>Bacteria</taxon>
        <taxon>Bacillati</taxon>
        <taxon>Actinomycetota</taxon>
        <taxon>Actinomycetes</taxon>
        <taxon>Mycobacteriales</taxon>
        <taxon>Mycobacteriaceae</taxon>
        <taxon>Mycobacterium</taxon>
    </lineage>
</organism>
<evidence type="ECO:0000313" key="9">
    <source>
        <dbReference type="EMBL" id="BCO33823.1"/>
    </source>
</evidence>
<evidence type="ECO:0000256" key="7">
    <source>
        <dbReference type="ARBA" id="ARBA00023157"/>
    </source>
</evidence>
<keyword evidence="4 8" id="KW-0964">Secreted</keyword>
<evidence type="ECO:0000256" key="1">
    <source>
        <dbReference type="ARBA" id="ARBA00004613"/>
    </source>
</evidence>
<dbReference type="GO" id="GO:0005576">
    <property type="term" value="C:extracellular region"/>
    <property type="evidence" value="ECO:0007669"/>
    <property type="project" value="UniProtKB-SubCell"/>
</dbReference>
<comment type="similarity">
    <text evidence="2 8">Belongs to the cutinase family.</text>
</comment>
<comment type="subcellular location">
    <subcellularLocation>
        <location evidence="1 8">Secreted</location>
    </subcellularLocation>
</comment>
<dbReference type="Pfam" id="PF01083">
    <property type="entry name" value="Cutinase"/>
    <property type="match status" value="1"/>
</dbReference>
<evidence type="ECO:0000256" key="5">
    <source>
        <dbReference type="ARBA" id="ARBA00022729"/>
    </source>
</evidence>
<dbReference type="PANTHER" id="PTHR33630">
    <property type="entry name" value="CUTINASE RV1984C-RELATED-RELATED"/>
    <property type="match status" value="1"/>
</dbReference>
<protein>
    <recommendedName>
        <fullName evidence="8">Cutinase</fullName>
        <ecNumber evidence="8">3.1.1.-</ecNumber>
    </recommendedName>
</protein>
<dbReference type="Gene3D" id="3.40.50.1820">
    <property type="entry name" value="alpha/beta hydrolase"/>
    <property type="match status" value="1"/>
</dbReference>